<dbReference type="SUPFAM" id="SSF51261">
    <property type="entry name" value="Duplicated hybrid motif"/>
    <property type="match status" value="1"/>
</dbReference>
<dbReference type="InterPro" id="IPR016047">
    <property type="entry name" value="M23ase_b-sheet_dom"/>
</dbReference>
<feature type="region of interest" description="Disordered" evidence="1">
    <location>
        <begin position="480"/>
        <end position="513"/>
    </location>
</feature>
<reference evidence="3 4" key="1">
    <citation type="submission" date="2020-06" db="EMBL/GenBank/DDBJ databases">
        <title>Mannheimia pernigra sp. nov. isolated from bovine respiratory tract.</title>
        <authorList>
            <person name="Kuhnert P."/>
            <person name="Akarsu-Egger H."/>
        </authorList>
    </citation>
    <scope>NUCLEOTIDE SEQUENCE [LARGE SCALE GENOMIC DNA]</scope>
    <source>
        <strain evidence="3 4">BNO311</strain>
    </source>
</reference>
<feature type="compositionally biased region" description="Polar residues" evidence="1">
    <location>
        <begin position="265"/>
        <end position="276"/>
    </location>
</feature>
<accession>A0A7D5IAE3</accession>
<feature type="region of interest" description="Disordered" evidence="1">
    <location>
        <begin position="256"/>
        <end position="294"/>
    </location>
</feature>
<sequence length="904" mass="101659">MTYSSDFQFYVATIYGEAENSNEAVWKTIAHSMNNRIGLGEWASQKDLMGIVRNTRYDANRNGGNGPFKRAMVMFKSNKISPLLQRVINVVEPIFYQEEADFTNGVVSYYSPRAQAELHRKKPSVYTKLKPAFADTPSQFTEVKIPSTQPYDFAWYRMIRSRLFIQLVDQSAQPLSNVSVDIVFADKKPVPALSNLKTNSKGELPPFYVKVDMGARFKVNGKLLTDQTGKEIRVVADGKNYQAVIVYNNGKGGIKAKTETHDQTPVDQPKVTQNTTQSQAIKSASIQSNNQSSDKDENVTFSIKILDNENNLLQGTFSYFVRYKGYEKKHTAINGIENNLNANVGEKIDILISGKDSKQLLSSFTVSKSKVEYLVKLNLHSFKIIFQEEKTKSPLANITLTQTYRNHVKEKTTNSNGEITVKAMPGFSLNYKTKEGKILPKIVVDKNKPIRIIEIGSGDEQGTLDRIENTLSDLIPDSLKQVASSSTQKPQSTQHKDITTKRDQKNEINQQGHPVTRVIDKNDVTFTVITYNKASGNIESGLNYFITYKGKEKIHTSGVNGVGRKTHIGEKGQKIEIFSDNGNSQKALVKSFTIGDETKEVKVYSLKPTSINNEKNYLYPLPIRATADFHTNPRFFGAGRKGGRKHAGIDLYAPVGTSVRAMADGVVIRVYAFYAGTHAVEVRHPNHIIRYGEVRSNSIKVKPGDKVVQGQVLAEVGKLQGIKNSMLHLEMYSNINDTSSLTVKGSEGGIYKRRNDLIDPTPFIENGRFLIMKPNFIFIICVSLAYLTGCYSNESQAKNKLVQTQTTIKFENICKSKKISETPTNYIGWEFKPLDKYELRKCEKVNLDKYRNLNCNYEKNLAGNSKDGINLSKKNDNEGWYRFIYSSKIICQDSLEIYNANAEE</sequence>
<feature type="compositionally biased region" description="Polar residues" evidence="1">
    <location>
        <begin position="481"/>
        <end position="493"/>
    </location>
</feature>
<proteinExistence type="predicted"/>
<dbReference type="Gene3D" id="2.70.70.10">
    <property type="entry name" value="Glucose Permease (Domain IIA)"/>
    <property type="match status" value="1"/>
</dbReference>
<feature type="domain" description="M23ase beta-sheet core" evidence="2">
    <location>
        <begin position="645"/>
        <end position="734"/>
    </location>
</feature>
<gene>
    <name evidence="3" type="ORF">HV559_06315</name>
</gene>
<dbReference type="PANTHER" id="PTHR21666">
    <property type="entry name" value="PEPTIDASE-RELATED"/>
    <property type="match status" value="1"/>
</dbReference>
<evidence type="ECO:0000256" key="1">
    <source>
        <dbReference type="SAM" id="MobiDB-lite"/>
    </source>
</evidence>
<dbReference type="Proteomes" id="UP000509660">
    <property type="component" value="Chromosome"/>
</dbReference>
<dbReference type="GO" id="GO:0004222">
    <property type="term" value="F:metalloendopeptidase activity"/>
    <property type="evidence" value="ECO:0007669"/>
    <property type="project" value="TreeGrafter"/>
</dbReference>
<organism evidence="3 4">
    <name type="scientific">Mannheimia pernigra</name>
    <dbReference type="NCBI Taxonomy" id="111844"/>
    <lineage>
        <taxon>Bacteria</taxon>
        <taxon>Pseudomonadati</taxon>
        <taxon>Pseudomonadota</taxon>
        <taxon>Gammaproteobacteria</taxon>
        <taxon>Pasteurellales</taxon>
        <taxon>Pasteurellaceae</taxon>
        <taxon>Mannheimia</taxon>
    </lineage>
</organism>
<feature type="compositionally biased region" description="Basic and acidic residues" evidence="1">
    <location>
        <begin position="494"/>
        <end position="506"/>
    </location>
</feature>
<feature type="compositionally biased region" description="Low complexity" evidence="1">
    <location>
        <begin position="277"/>
        <end position="288"/>
    </location>
</feature>
<dbReference type="PANTHER" id="PTHR21666:SF270">
    <property type="entry name" value="MUREIN HYDROLASE ACTIVATOR ENVC"/>
    <property type="match status" value="1"/>
</dbReference>
<keyword evidence="4" id="KW-1185">Reference proteome</keyword>
<dbReference type="Pfam" id="PF01551">
    <property type="entry name" value="Peptidase_M23"/>
    <property type="match status" value="1"/>
</dbReference>
<evidence type="ECO:0000259" key="2">
    <source>
        <dbReference type="Pfam" id="PF01551"/>
    </source>
</evidence>
<dbReference type="EMBL" id="CP055306">
    <property type="protein sequence ID" value="QLB40513.1"/>
    <property type="molecule type" value="Genomic_DNA"/>
</dbReference>
<evidence type="ECO:0000313" key="3">
    <source>
        <dbReference type="EMBL" id="QLB40513.1"/>
    </source>
</evidence>
<dbReference type="InterPro" id="IPR011055">
    <property type="entry name" value="Dup_hybrid_motif"/>
</dbReference>
<dbReference type="AlphaFoldDB" id="A0A7D5IAE3"/>
<dbReference type="CDD" id="cd12797">
    <property type="entry name" value="M23_peptidase"/>
    <property type="match status" value="1"/>
</dbReference>
<dbReference type="InterPro" id="IPR050570">
    <property type="entry name" value="Cell_wall_metabolism_enzyme"/>
</dbReference>
<name>A0A7D5IAE3_9PAST</name>
<protein>
    <submittedName>
        <fullName evidence="3">M23 family metallopeptidase</fullName>
    </submittedName>
</protein>
<evidence type="ECO:0000313" key="4">
    <source>
        <dbReference type="Proteomes" id="UP000509660"/>
    </source>
</evidence>
<dbReference type="RefSeq" id="WP_176809863.1">
    <property type="nucleotide sequence ID" value="NZ_CP055306.1"/>
</dbReference>